<organism evidence="1 2">
    <name type="scientific">Paracoccus aestuariivivens</name>
    <dbReference type="NCBI Taxonomy" id="1820333"/>
    <lineage>
        <taxon>Bacteria</taxon>
        <taxon>Pseudomonadati</taxon>
        <taxon>Pseudomonadota</taxon>
        <taxon>Alphaproteobacteria</taxon>
        <taxon>Rhodobacterales</taxon>
        <taxon>Paracoccaceae</taxon>
        <taxon>Paracoccus</taxon>
    </lineage>
</organism>
<dbReference type="InterPro" id="IPR036514">
    <property type="entry name" value="SGNH_hydro_sf"/>
</dbReference>
<evidence type="ECO:0000313" key="2">
    <source>
        <dbReference type="Proteomes" id="UP000478183"/>
    </source>
</evidence>
<evidence type="ECO:0000313" key="1">
    <source>
        <dbReference type="EMBL" id="MTH78742.1"/>
    </source>
</evidence>
<accession>A0A6L6J9I6</accession>
<keyword evidence="2" id="KW-1185">Reference proteome</keyword>
<dbReference type="SUPFAM" id="SSF52266">
    <property type="entry name" value="SGNH hydrolase"/>
    <property type="match status" value="1"/>
</dbReference>
<gene>
    <name evidence="1" type="ORF">GL286_13500</name>
</gene>
<proteinExistence type="predicted"/>
<sequence length="889" mass="95267">MQITIWGANTQATVLALPILGIPTIKGDKGDQGEPGEIPEEDRTRIDAAIDVNNNLTAVRAEMQTAHTETVSAAGRVAEDRLATGSDRSATAVDRAQVAADRAQVAADQIAAERARSEAEAFAAAGATAAHFYDTIAIGRATVSDGAQFGVRAGGADGLTRSTVFRRDSETTQSMIVQIIAATEVATEAQRRTELEAAIRPDADFSVINTVPQVGYIYNSALGQVLSNSSYRAMFVAVSEGDVLRLSAGVRGTSTALATFVDSSGRVIDRLNIGSNTETVYEKVILAAPVGASGLWMTTENVAAIFPLAERLVNSQARAREVEPLSEWENVSITWTSGGFYRLDTGAFSSNPNYQYAVVSVTPGEVYRLSNELNGVNLSLALFRDAGDAVLYPYKRGATPAIAFSGQVVVVPPGAATMTLGRNINAVSPFSIERRTGRIGSVPDYVRENLDAVPAMVQAAVEQERQFWTAETLVWASGNIRRSDGVVLVNENYSHAFGECIPGSTMRFSANLYGTGVGLVVWYGVGDTYLSVEGQGSNTAPVEYRDVVLTVPAGAIRYGMTYRNADGANLVPHAEVSTIAPSLTALIDSRILGSGAGGFWSGKDIVWMGTSIPAGETTGLKYPDQVGAALGATVHNIARAGSCLRNGVASARNVVPDDEFGWANANWGIITRSLSMTTAEKQAIIDNWATWRTRFRASSSPPVNLSAAQQADTLNSSWEVRIAPHLGQGRDLWVFDHGVNDAGTADDLLEGEDDTRDRGTFLGASNYLIDLILNDNPRARIFFIGHYTDDDFVRASMVPGQKRVADLWGRPICPLYETLGWSRVRSVTTEGYWQMTGNTGIWMPSGGSIQTLEMNEVWMPDGLHPDRDASGTAVNRIVDALVAWLNVTR</sequence>
<dbReference type="AlphaFoldDB" id="A0A6L6J9I6"/>
<protein>
    <submittedName>
        <fullName evidence="1">Uncharacterized protein</fullName>
    </submittedName>
</protein>
<reference evidence="1 2" key="1">
    <citation type="submission" date="2019-11" db="EMBL/GenBank/DDBJ databases">
        <authorList>
            <person name="Dong K."/>
        </authorList>
    </citation>
    <scope>NUCLEOTIDE SEQUENCE [LARGE SCALE GENOMIC DNA]</scope>
    <source>
        <strain evidence="1 2">NBRC 111993</strain>
    </source>
</reference>
<dbReference type="GO" id="GO:0016788">
    <property type="term" value="F:hydrolase activity, acting on ester bonds"/>
    <property type="evidence" value="ECO:0007669"/>
    <property type="project" value="UniProtKB-ARBA"/>
</dbReference>
<dbReference type="Proteomes" id="UP000478183">
    <property type="component" value="Unassembled WGS sequence"/>
</dbReference>
<dbReference type="Gene3D" id="3.40.50.1110">
    <property type="entry name" value="SGNH hydrolase"/>
    <property type="match status" value="1"/>
</dbReference>
<dbReference type="RefSeq" id="WP_155096103.1">
    <property type="nucleotide sequence ID" value="NZ_WMIE01000008.1"/>
</dbReference>
<dbReference type="EMBL" id="WMIE01000008">
    <property type="protein sequence ID" value="MTH78742.1"/>
    <property type="molecule type" value="Genomic_DNA"/>
</dbReference>
<name>A0A6L6J9I6_9RHOB</name>
<dbReference type="OrthoDB" id="1275285at2"/>
<comment type="caution">
    <text evidence="1">The sequence shown here is derived from an EMBL/GenBank/DDBJ whole genome shotgun (WGS) entry which is preliminary data.</text>
</comment>